<dbReference type="InterPro" id="IPR036179">
    <property type="entry name" value="Ig-like_dom_sf"/>
</dbReference>
<dbReference type="SUPFAM" id="SSF48726">
    <property type="entry name" value="Immunoglobulin"/>
    <property type="match status" value="1"/>
</dbReference>
<evidence type="ECO:0000313" key="2">
    <source>
        <dbReference type="EMBL" id="JAH99790.1"/>
    </source>
</evidence>
<dbReference type="EMBL" id="GBXM01008787">
    <property type="protein sequence ID" value="JAH99790.1"/>
    <property type="molecule type" value="Transcribed_RNA"/>
</dbReference>
<organism evidence="2">
    <name type="scientific">Anguilla anguilla</name>
    <name type="common">European freshwater eel</name>
    <name type="synonym">Muraena anguilla</name>
    <dbReference type="NCBI Taxonomy" id="7936"/>
    <lineage>
        <taxon>Eukaryota</taxon>
        <taxon>Metazoa</taxon>
        <taxon>Chordata</taxon>
        <taxon>Craniata</taxon>
        <taxon>Vertebrata</taxon>
        <taxon>Euteleostomi</taxon>
        <taxon>Actinopterygii</taxon>
        <taxon>Neopterygii</taxon>
        <taxon>Teleostei</taxon>
        <taxon>Anguilliformes</taxon>
        <taxon>Anguillidae</taxon>
        <taxon>Anguilla</taxon>
    </lineage>
</organism>
<accession>A0A0E9XDA1</accession>
<keyword evidence="1" id="KW-0812">Transmembrane</keyword>
<sequence>MEVDKERFSSERYDGSNFPLRISPVKFGDSGRYFCYCGPYLIALVALVTVQGKSALRV</sequence>
<dbReference type="AlphaFoldDB" id="A0A0E9XDA1"/>
<keyword evidence="1" id="KW-0472">Membrane</keyword>
<reference evidence="2" key="2">
    <citation type="journal article" date="2015" name="Fish Shellfish Immunol.">
        <title>Early steps in the European eel (Anguilla anguilla)-Vibrio vulnificus interaction in the gills: Role of the RtxA13 toxin.</title>
        <authorList>
            <person name="Callol A."/>
            <person name="Pajuelo D."/>
            <person name="Ebbesson L."/>
            <person name="Teles M."/>
            <person name="MacKenzie S."/>
            <person name="Amaro C."/>
        </authorList>
    </citation>
    <scope>NUCLEOTIDE SEQUENCE</scope>
</reference>
<keyword evidence="1" id="KW-1133">Transmembrane helix</keyword>
<name>A0A0E9XDA1_ANGAN</name>
<feature type="transmembrane region" description="Helical" evidence="1">
    <location>
        <begin position="31"/>
        <end position="50"/>
    </location>
</feature>
<dbReference type="Gene3D" id="2.60.40.10">
    <property type="entry name" value="Immunoglobulins"/>
    <property type="match status" value="1"/>
</dbReference>
<proteinExistence type="predicted"/>
<dbReference type="InterPro" id="IPR013783">
    <property type="entry name" value="Ig-like_fold"/>
</dbReference>
<reference evidence="2" key="1">
    <citation type="submission" date="2014-11" db="EMBL/GenBank/DDBJ databases">
        <authorList>
            <person name="Amaro Gonzalez C."/>
        </authorList>
    </citation>
    <scope>NUCLEOTIDE SEQUENCE</scope>
</reference>
<evidence type="ECO:0008006" key="3">
    <source>
        <dbReference type="Google" id="ProtNLM"/>
    </source>
</evidence>
<protein>
    <recommendedName>
        <fullName evidence="3">Immunoglobulin domain-containing protein</fullName>
    </recommendedName>
</protein>
<evidence type="ECO:0000256" key="1">
    <source>
        <dbReference type="SAM" id="Phobius"/>
    </source>
</evidence>